<keyword evidence="2" id="KW-1185">Reference proteome</keyword>
<name>A0A3R9E8I5_9PSEU</name>
<dbReference type="RefSeq" id="WP_125305624.1">
    <property type="nucleotide sequence ID" value="NZ_RSEC01000006.1"/>
</dbReference>
<reference evidence="1 2" key="1">
    <citation type="submission" date="2018-12" db="EMBL/GenBank/DDBJ databases">
        <title>Amycolatopsis eburnea sp. nov. actinomycete associate with arbuscular mycorrhiza fungal spore.</title>
        <authorList>
            <person name="Lumyong S."/>
            <person name="Chaiya L."/>
        </authorList>
    </citation>
    <scope>NUCLEOTIDE SEQUENCE [LARGE SCALE GENOMIC DNA]</scope>
    <source>
        <strain evidence="1 2">GLM-1</strain>
    </source>
</reference>
<organism evidence="1 2">
    <name type="scientific">Amycolatopsis eburnea</name>
    <dbReference type="NCBI Taxonomy" id="2267691"/>
    <lineage>
        <taxon>Bacteria</taxon>
        <taxon>Bacillati</taxon>
        <taxon>Actinomycetota</taxon>
        <taxon>Actinomycetes</taxon>
        <taxon>Pseudonocardiales</taxon>
        <taxon>Pseudonocardiaceae</taxon>
        <taxon>Amycolatopsis</taxon>
    </lineage>
</organism>
<dbReference type="EMBL" id="RSEC01000006">
    <property type="protein sequence ID" value="RSD26367.1"/>
    <property type="molecule type" value="Genomic_DNA"/>
</dbReference>
<sequence>MTAAEWPWPALDAAVARIDAVLAEPEPGSPWVAARYWAGAKWRMEAAARKPPGPWGLVRAAADSPLAAGGFVVETPAAVVTFPPVRKYVAPPVETRPGFLGWLRRRLFGEPPQ</sequence>
<accession>A0A3R9E8I5</accession>
<gene>
    <name evidence="1" type="ORF">EIY87_00450</name>
</gene>
<comment type="caution">
    <text evidence="1">The sequence shown here is derived from an EMBL/GenBank/DDBJ whole genome shotgun (WGS) entry which is preliminary data.</text>
</comment>
<dbReference type="AlphaFoldDB" id="A0A3R9E8I5"/>
<protein>
    <submittedName>
        <fullName evidence="1">Uncharacterized protein</fullName>
    </submittedName>
</protein>
<evidence type="ECO:0000313" key="1">
    <source>
        <dbReference type="EMBL" id="RSD26367.1"/>
    </source>
</evidence>
<evidence type="ECO:0000313" key="2">
    <source>
        <dbReference type="Proteomes" id="UP000267081"/>
    </source>
</evidence>
<proteinExistence type="predicted"/>
<dbReference type="Proteomes" id="UP000267081">
    <property type="component" value="Unassembled WGS sequence"/>
</dbReference>